<dbReference type="Proteomes" id="UP001626628">
    <property type="component" value="Chromosome"/>
</dbReference>
<evidence type="ECO:0000313" key="4">
    <source>
        <dbReference type="Proteomes" id="UP001626628"/>
    </source>
</evidence>
<dbReference type="RefSeq" id="WP_407284985.1">
    <property type="nucleotide sequence ID" value="NZ_CP147982.1"/>
</dbReference>
<protein>
    <recommendedName>
        <fullName evidence="5">Secreted protein</fullName>
    </recommendedName>
</protein>
<feature type="chain" id="PRO_5046174527" description="Secreted protein" evidence="2">
    <location>
        <begin position="25"/>
        <end position="414"/>
    </location>
</feature>
<reference evidence="3 4" key="1">
    <citation type="submission" date="2024-03" db="EMBL/GenBank/DDBJ databases">
        <title>The complete genome of Streptomyces sirii sp.nov.</title>
        <authorList>
            <person name="Zakalyukina Y.V."/>
            <person name="Belik A.R."/>
            <person name="Biryukov M.V."/>
            <person name="Baturina O.A."/>
            <person name="Kabilov M.R."/>
        </authorList>
    </citation>
    <scope>NUCLEOTIDE SEQUENCE [LARGE SCALE GENOMIC DNA]</scope>
    <source>
        <strain evidence="3 4">BP-8</strain>
    </source>
</reference>
<sequence length="414" mass="44731">MYPLPRRLAAVPALLCVVALLFTAAGCGTDSDPNGSRTTGSAGAADSGGKGAPPKAPTGSLTWEFEHIADFSGELTDVAVLAEDDIWAVGTENNGESNAHLLHYDGTQWKHEPLPEALGTTDYPPVLEQVGEEALWLRPQRYEEGTGVNPWARWDGTRWSAVPNPPPGTVGDFEAAGPDDIWALDSEQTAQHWDGSHWTTTRLPYGASDLAVVGPDDVWAVGSRSTGPGTELSGERYSQPASMHWDGTSWKSVETPQARFEEPIPPEPSAGLGQVFALDSGEVRAYGNNTFNHGEAENEPADEYIRLRWDGSKWVEQEPAPGGCTLRTPVGQDDEGLFLDGNWYLTDEGRCVKIKRHRLPLSTGARKGSNQSLWLKEIHRVPGTDEWLGAGHVQVNQSGDPFGAPVVVRLKRGG</sequence>
<evidence type="ECO:0000256" key="1">
    <source>
        <dbReference type="SAM" id="MobiDB-lite"/>
    </source>
</evidence>
<keyword evidence="4" id="KW-1185">Reference proteome</keyword>
<name>A0ABZ2QF66_9ACTN</name>
<dbReference type="PROSITE" id="PS51257">
    <property type="entry name" value="PROKAR_LIPOPROTEIN"/>
    <property type="match status" value="1"/>
</dbReference>
<keyword evidence="2" id="KW-0732">Signal</keyword>
<dbReference type="EMBL" id="CP147982">
    <property type="protein sequence ID" value="WXK74755.1"/>
    <property type="molecule type" value="Genomic_DNA"/>
</dbReference>
<gene>
    <name evidence="3" type="ORF">WAB15_01530</name>
</gene>
<feature type="region of interest" description="Disordered" evidence="1">
    <location>
        <begin position="225"/>
        <end position="245"/>
    </location>
</feature>
<evidence type="ECO:0000256" key="2">
    <source>
        <dbReference type="SAM" id="SignalP"/>
    </source>
</evidence>
<evidence type="ECO:0000313" key="3">
    <source>
        <dbReference type="EMBL" id="WXK74755.1"/>
    </source>
</evidence>
<proteinExistence type="predicted"/>
<feature type="signal peptide" evidence="2">
    <location>
        <begin position="1"/>
        <end position="24"/>
    </location>
</feature>
<organism evidence="3 4">
    <name type="scientific">Streptomyces sirii</name>
    <dbReference type="NCBI Taxonomy" id="3127701"/>
    <lineage>
        <taxon>Bacteria</taxon>
        <taxon>Bacillati</taxon>
        <taxon>Actinomycetota</taxon>
        <taxon>Actinomycetes</taxon>
        <taxon>Kitasatosporales</taxon>
        <taxon>Streptomycetaceae</taxon>
        <taxon>Streptomyces</taxon>
    </lineage>
</organism>
<accession>A0ABZ2QF66</accession>
<feature type="region of interest" description="Disordered" evidence="1">
    <location>
        <begin position="29"/>
        <end position="59"/>
    </location>
</feature>
<evidence type="ECO:0008006" key="5">
    <source>
        <dbReference type="Google" id="ProtNLM"/>
    </source>
</evidence>